<dbReference type="InterPro" id="IPR051158">
    <property type="entry name" value="Metallophosphoesterase_sf"/>
</dbReference>
<evidence type="ECO:0000256" key="1">
    <source>
        <dbReference type="ARBA" id="ARBA00022723"/>
    </source>
</evidence>
<evidence type="ECO:0000256" key="3">
    <source>
        <dbReference type="SAM" id="Phobius"/>
    </source>
</evidence>
<dbReference type="GO" id="GO:0046872">
    <property type="term" value="F:metal ion binding"/>
    <property type="evidence" value="ECO:0007669"/>
    <property type="project" value="UniProtKB-KW"/>
</dbReference>
<dbReference type="STRING" id="930152.SAMN05216565_103485"/>
<keyword evidence="3" id="KW-0472">Membrane</keyword>
<dbReference type="EMBL" id="FNJU01000003">
    <property type="protein sequence ID" value="SDP52677.1"/>
    <property type="molecule type" value="Genomic_DNA"/>
</dbReference>
<dbReference type="AlphaFoldDB" id="A0A1H0TF74"/>
<feature type="domain" description="Calcineurin-like phosphoesterase" evidence="4">
    <location>
        <begin position="48"/>
        <end position="212"/>
    </location>
</feature>
<accession>A0A1H0TF74</accession>
<dbReference type="PANTHER" id="PTHR31302">
    <property type="entry name" value="TRANSMEMBRANE PROTEIN WITH METALLOPHOSPHOESTERASE DOMAIN-RELATED"/>
    <property type="match status" value="1"/>
</dbReference>
<protein>
    <recommendedName>
        <fullName evidence="4">Calcineurin-like phosphoesterase domain-containing protein</fullName>
    </recommendedName>
</protein>
<dbReference type="InterPro" id="IPR029052">
    <property type="entry name" value="Metallo-depent_PP-like"/>
</dbReference>
<sequence length="291" mass="33340">MYTSVILIVLFIFSYMIYIANKNTKNVKINRVSINTEHHTEFIKPRLLTILHLSDLHLENISITPNELYQLLRDEKIDLIALTGDFLDRKRSIPKLIPYLNILKKLAPTHGTYAVFGNHDYVLKGKNFESLRKTLEEHSCKTMQNEHIRLPIGDSILNIIGIDDASTKRSNLEASYNNLKQGYNLVLTHDPNIVLNMKKYPFDYLLSGHFHGGQIHWPKPYHLAKMGKLARLNIIKGLHYQDGKPYYISEGLGQTGVNIRVGSNPEITIHQVNLTAANHIEYTKMIKKTGT</sequence>
<gene>
    <name evidence="5" type="ORF">SAMN05216565_103485</name>
</gene>
<keyword evidence="1" id="KW-0479">Metal-binding</keyword>
<dbReference type="OrthoDB" id="9780884at2"/>
<dbReference type="GO" id="GO:0009245">
    <property type="term" value="P:lipid A biosynthetic process"/>
    <property type="evidence" value="ECO:0007669"/>
    <property type="project" value="TreeGrafter"/>
</dbReference>
<dbReference type="GO" id="GO:0008758">
    <property type="term" value="F:UDP-2,3-diacylglucosamine hydrolase activity"/>
    <property type="evidence" value="ECO:0007669"/>
    <property type="project" value="TreeGrafter"/>
</dbReference>
<dbReference type="Proteomes" id="UP000199159">
    <property type="component" value="Unassembled WGS sequence"/>
</dbReference>
<evidence type="ECO:0000313" key="5">
    <source>
        <dbReference type="EMBL" id="SDP52677.1"/>
    </source>
</evidence>
<keyword evidence="3" id="KW-0812">Transmembrane</keyword>
<dbReference type="Gene3D" id="3.60.21.10">
    <property type="match status" value="1"/>
</dbReference>
<dbReference type="PANTHER" id="PTHR31302:SF31">
    <property type="entry name" value="PHOSPHODIESTERASE YAEI"/>
    <property type="match status" value="1"/>
</dbReference>
<dbReference type="SUPFAM" id="SSF56300">
    <property type="entry name" value="Metallo-dependent phosphatases"/>
    <property type="match status" value="1"/>
</dbReference>
<keyword evidence="2" id="KW-0378">Hydrolase</keyword>
<dbReference type="Pfam" id="PF00149">
    <property type="entry name" value="Metallophos"/>
    <property type="match status" value="1"/>
</dbReference>
<dbReference type="RefSeq" id="WP_090852574.1">
    <property type="nucleotide sequence ID" value="NZ_FNJU01000003.1"/>
</dbReference>
<keyword evidence="6" id="KW-1185">Reference proteome</keyword>
<reference evidence="6" key="1">
    <citation type="submission" date="2016-10" db="EMBL/GenBank/DDBJ databases">
        <authorList>
            <person name="Varghese N."/>
            <person name="Submissions S."/>
        </authorList>
    </citation>
    <scope>NUCLEOTIDE SEQUENCE [LARGE SCALE GENOMIC DNA]</scope>
    <source>
        <strain evidence="6">IBRC-M10078</strain>
    </source>
</reference>
<keyword evidence="3" id="KW-1133">Transmembrane helix</keyword>
<evidence type="ECO:0000313" key="6">
    <source>
        <dbReference type="Proteomes" id="UP000199159"/>
    </source>
</evidence>
<dbReference type="InterPro" id="IPR004843">
    <property type="entry name" value="Calcineurin-like_PHP"/>
</dbReference>
<name>A0A1H0TF74_9BACI</name>
<evidence type="ECO:0000259" key="4">
    <source>
        <dbReference type="Pfam" id="PF00149"/>
    </source>
</evidence>
<proteinExistence type="predicted"/>
<feature type="transmembrane region" description="Helical" evidence="3">
    <location>
        <begin position="6"/>
        <end position="21"/>
    </location>
</feature>
<organism evidence="5 6">
    <name type="scientific">Litchfieldia salsa</name>
    <dbReference type="NCBI Taxonomy" id="930152"/>
    <lineage>
        <taxon>Bacteria</taxon>
        <taxon>Bacillati</taxon>
        <taxon>Bacillota</taxon>
        <taxon>Bacilli</taxon>
        <taxon>Bacillales</taxon>
        <taxon>Bacillaceae</taxon>
        <taxon>Litchfieldia</taxon>
    </lineage>
</organism>
<evidence type="ECO:0000256" key="2">
    <source>
        <dbReference type="ARBA" id="ARBA00022801"/>
    </source>
</evidence>
<dbReference type="GO" id="GO:0016020">
    <property type="term" value="C:membrane"/>
    <property type="evidence" value="ECO:0007669"/>
    <property type="project" value="GOC"/>
</dbReference>